<dbReference type="PANTHER" id="PTHR37461">
    <property type="entry name" value="ANTI-SIGMA-K FACTOR RSKA"/>
    <property type="match status" value="1"/>
</dbReference>
<evidence type="ECO:0000256" key="7">
    <source>
        <dbReference type="ARBA" id="ARBA00023136"/>
    </source>
</evidence>
<dbReference type="Pfam" id="PF10099">
    <property type="entry name" value="RskA_C"/>
    <property type="match status" value="1"/>
</dbReference>
<keyword evidence="4 12" id="KW-0812">Transmembrane</keyword>
<protein>
    <recommendedName>
        <fullName evidence="10">Regulator of SigK</fullName>
    </recommendedName>
    <alternativeName>
        <fullName evidence="9">Sigma-K anti-sigma factor RskA</fullName>
    </alternativeName>
</protein>
<proteinExistence type="predicted"/>
<evidence type="ECO:0000256" key="6">
    <source>
        <dbReference type="ARBA" id="ARBA00023015"/>
    </source>
</evidence>
<evidence type="ECO:0000256" key="12">
    <source>
        <dbReference type="SAM" id="Phobius"/>
    </source>
</evidence>
<evidence type="ECO:0000256" key="8">
    <source>
        <dbReference type="ARBA" id="ARBA00023163"/>
    </source>
</evidence>
<evidence type="ECO:0000256" key="4">
    <source>
        <dbReference type="ARBA" id="ARBA00022692"/>
    </source>
</evidence>
<dbReference type="Proteomes" id="UP001165685">
    <property type="component" value="Unassembled WGS sequence"/>
</dbReference>
<feature type="domain" description="Anti-sigma K factor RskA C-terminal" evidence="13">
    <location>
        <begin position="101"/>
        <end position="237"/>
    </location>
</feature>
<evidence type="ECO:0000256" key="5">
    <source>
        <dbReference type="ARBA" id="ARBA00022989"/>
    </source>
</evidence>
<feature type="domain" description="Anti-sigma-K factor RskA N-terminal" evidence="14">
    <location>
        <begin position="8"/>
        <end position="50"/>
    </location>
</feature>
<keyword evidence="8" id="KW-0804">Transcription</keyword>
<feature type="region of interest" description="Disordered" evidence="11">
    <location>
        <begin position="224"/>
        <end position="244"/>
    </location>
</feature>
<sequence>MPRLRQDLHTLAGAYALNALPEEELRRFEEHLARCESCVQEVRGMAETAALLGEAAARTPPERMRARVLEEVSRTRQLAPAETRMASPRSWWSRWGGAWALAACLAAVLALGGAVVWQQSRIGELEENERQIAAVLSAPDAEVAGAEPAEGVAVTAVSSQSRGALVFSAQGLEPLDGQDYQLWLADPDGSVRSAGLLEIASDGEVDPLLAGGIGDAEGIAVTVEPEGGSDQPTSEPMMRMPLEG</sequence>
<evidence type="ECO:0000256" key="3">
    <source>
        <dbReference type="ARBA" id="ARBA00022475"/>
    </source>
</evidence>
<dbReference type="Pfam" id="PF22618">
    <property type="entry name" value="RskA_N"/>
    <property type="match status" value="1"/>
</dbReference>
<evidence type="ECO:0000256" key="10">
    <source>
        <dbReference type="ARBA" id="ARBA00030803"/>
    </source>
</evidence>
<evidence type="ECO:0000259" key="13">
    <source>
        <dbReference type="Pfam" id="PF10099"/>
    </source>
</evidence>
<dbReference type="RefSeq" id="WP_270681221.1">
    <property type="nucleotide sequence ID" value="NZ_JAQFWP010000095.1"/>
</dbReference>
<dbReference type="Gene3D" id="1.10.10.1320">
    <property type="entry name" value="Anti-sigma factor, zinc-finger domain"/>
    <property type="match status" value="1"/>
</dbReference>
<evidence type="ECO:0000313" key="15">
    <source>
        <dbReference type="EMBL" id="MDA2808633.1"/>
    </source>
</evidence>
<keyword evidence="7 12" id="KW-0472">Membrane</keyword>
<evidence type="ECO:0000259" key="14">
    <source>
        <dbReference type="Pfam" id="PF22618"/>
    </source>
</evidence>
<accession>A0ABT4TVC2</accession>
<reference evidence="15" key="1">
    <citation type="submission" date="2023-01" db="EMBL/GenBank/DDBJ databases">
        <title>Draft genome sequence of Nocardiopsis sp. LSu2-4 isolated from halophytes.</title>
        <authorList>
            <person name="Duangmal K."/>
            <person name="Chantavorakit T."/>
        </authorList>
    </citation>
    <scope>NUCLEOTIDE SEQUENCE</scope>
    <source>
        <strain evidence="15">LSu2-4</strain>
    </source>
</reference>
<comment type="caution">
    <text evidence="15">The sequence shown here is derived from an EMBL/GenBank/DDBJ whole genome shotgun (WGS) entry which is preliminary data.</text>
</comment>
<evidence type="ECO:0000256" key="1">
    <source>
        <dbReference type="ARBA" id="ARBA00004167"/>
    </source>
</evidence>
<evidence type="ECO:0000256" key="11">
    <source>
        <dbReference type="SAM" id="MobiDB-lite"/>
    </source>
</evidence>
<keyword evidence="6" id="KW-0805">Transcription regulation</keyword>
<dbReference type="InterPro" id="IPR041916">
    <property type="entry name" value="Anti_sigma_zinc_sf"/>
</dbReference>
<keyword evidence="16" id="KW-1185">Reference proteome</keyword>
<keyword evidence="5 12" id="KW-1133">Transmembrane helix</keyword>
<organism evidence="15 16">
    <name type="scientific">Nocardiopsis suaedae</name>
    <dbReference type="NCBI Taxonomy" id="3018444"/>
    <lineage>
        <taxon>Bacteria</taxon>
        <taxon>Bacillati</taxon>
        <taxon>Actinomycetota</taxon>
        <taxon>Actinomycetes</taxon>
        <taxon>Streptosporangiales</taxon>
        <taxon>Nocardiopsidaceae</taxon>
        <taxon>Nocardiopsis</taxon>
    </lineage>
</organism>
<dbReference type="InterPro" id="IPR051474">
    <property type="entry name" value="Anti-sigma-K/W_factor"/>
</dbReference>
<evidence type="ECO:0000256" key="2">
    <source>
        <dbReference type="ARBA" id="ARBA00004236"/>
    </source>
</evidence>
<dbReference type="InterPro" id="IPR018764">
    <property type="entry name" value="RskA_C"/>
</dbReference>
<gene>
    <name evidence="15" type="ORF">O4U47_29275</name>
</gene>
<feature type="transmembrane region" description="Helical" evidence="12">
    <location>
        <begin position="95"/>
        <end position="117"/>
    </location>
</feature>
<evidence type="ECO:0000256" key="9">
    <source>
        <dbReference type="ARBA" id="ARBA00029829"/>
    </source>
</evidence>
<keyword evidence="3" id="KW-1003">Cell membrane</keyword>
<dbReference type="InterPro" id="IPR053877">
    <property type="entry name" value="RskA_N"/>
</dbReference>
<name>A0ABT4TVC2_9ACTN</name>
<comment type="subcellular location">
    <subcellularLocation>
        <location evidence="2">Cell membrane</location>
    </subcellularLocation>
    <subcellularLocation>
        <location evidence="1">Membrane</location>
        <topology evidence="1">Single-pass membrane protein</topology>
    </subcellularLocation>
</comment>
<dbReference type="EMBL" id="JAQFWP010000095">
    <property type="protein sequence ID" value="MDA2808633.1"/>
    <property type="molecule type" value="Genomic_DNA"/>
</dbReference>
<dbReference type="PANTHER" id="PTHR37461:SF1">
    <property type="entry name" value="ANTI-SIGMA-K FACTOR RSKA"/>
    <property type="match status" value="1"/>
</dbReference>
<evidence type="ECO:0000313" key="16">
    <source>
        <dbReference type="Proteomes" id="UP001165685"/>
    </source>
</evidence>